<evidence type="ECO:0000256" key="4">
    <source>
        <dbReference type="ARBA" id="ARBA00022801"/>
    </source>
</evidence>
<dbReference type="OrthoDB" id="9788822at2"/>
<comment type="caution">
    <text evidence="7">Lacks conserved residue(s) required for the propagation of feature annotation.</text>
</comment>
<dbReference type="EMBL" id="SNYO01000007">
    <property type="protein sequence ID" value="TDQ52784.1"/>
    <property type="molecule type" value="Genomic_DNA"/>
</dbReference>
<organism evidence="8 9">
    <name type="scientific">Actinomycetospora succinea</name>
    <dbReference type="NCBI Taxonomy" id="663603"/>
    <lineage>
        <taxon>Bacteria</taxon>
        <taxon>Bacillati</taxon>
        <taxon>Actinomycetota</taxon>
        <taxon>Actinomycetes</taxon>
        <taxon>Pseudonocardiales</taxon>
        <taxon>Pseudonocardiaceae</taxon>
        <taxon>Actinomycetospora</taxon>
    </lineage>
</organism>
<feature type="binding site" evidence="7">
    <location>
        <position position="268"/>
    </location>
    <ligand>
        <name>substrate</name>
    </ligand>
</feature>
<evidence type="ECO:0000256" key="5">
    <source>
        <dbReference type="ARBA" id="ARBA00049534"/>
    </source>
</evidence>
<feature type="binding site" evidence="7">
    <location>
        <position position="250"/>
    </location>
    <ligand>
        <name>substrate</name>
    </ligand>
</feature>
<dbReference type="Proteomes" id="UP000295705">
    <property type="component" value="Unassembled WGS sequence"/>
</dbReference>
<feature type="binding site" evidence="7">
    <location>
        <position position="198"/>
    </location>
    <ligand>
        <name>substrate</name>
    </ligand>
</feature>
<evidence type="ECO:0000256" key="3">
    <source>
        <dbReference type="ARBA" id="ARBA00012918"/>
    </source>
</evidence>
<evidence type="ECO:0000256" key="2">
    <source>
        <dbReference type="ARBA" id="ARBA00011881"/>
    </source>
</evidence>
<dbReference type="InterPro" id="IPR015868">
    <property type="entry name" value="Glutaminase"/>
</dbReference>
<sequence>MRPVVSDAEEALVQEQLEQLHDHHADEHEEDIVSIALPAAEGEEDVFGLAGTSVDGTQWTVGDCEFRFPLQSISKVVTYALALEDNGRETTLRHVGVEPSGDPFHSITFDDEHQRPHNPMVNAGALVAAYLVHGDTADEKVARILERMRAFCGVGDLEVDQELLADQLASADRNLAISYLMRSLGMLTGDIEENLRVYLSMCSVRVTTCELSTLGATLANGGLNPLTGQRALSAAHVRDVVSVMMTCGMYDAVGEWATDVGIPAKSGVSGGIVAVMPGRLGLATFSPGLDEHGNSVRGQAVFRELSLRYGLHMFASPDQTRFGRLYRTGGPRLTRASPAV</sequence>
<evidence type="ECO:0000256" key="1">
    <source>
        <dbReference type="ARBA" id="ARBA00011076"/>
    </source>
</evidence>
<dbReference type="PANTHER" id="PTHR12544:SF29">
    <property type="entry name" value="GLUTAMINASE"/>
    <property type="match status" value="1"/>
</dbReference>
<feature type="binding site" evidence="7">
    <location>
        <position position="72"/>
    </location>
    <ligand>
        <name>substrate</name>
    </ligand>
</feature>
<evidence type="ECO:0000256" key="7">
    <source>
        <dbReference type="HAMAP-Rule" id="MF_00313"/>
    </source>
</evidence>
<dbReference type="Gene3D" id="3.40.710.10">
    <property type="entry name" value="DD-peptidase/beta-lactamase superfamily"/>
    <property type="match status" value="1"/>
</dbReference>
<dbReference type="PANTHER" id="PTHR12544">
    <property type="entry name" value="GLUTAMINASE"/>
    <property type="match status" value="1"/>
</dbReference>
<dbReference type="GO" id="GO:0006543">
    <property type="term" value="P:L-glutamine catabolic process"/>
    <property type="evidence" value="ECO:0007669"/>
    <property type="project" value="TreeGrafter"/>
</dbReference>
<evidence type="ECO:0000313" key="9">
    <source>
        <dbReference type="Proteomes" id="UP000295705"/>
    </source>
</evidence>
<comment type="similarity">
    <text evidence="1 7">Belongs to the glutaminase family.</text>
</comment>
<name>A0A4R6UZ96_9PSEU</name>
<dbReference type="InterPro" id="IPR012338">
    <property type="entry name" value="Beta-lactam/transpept-like"/>
</dbReference>
<gene>
    <name evidence="7" type="primary">glsA</name>
    <name evidence="8" type="ORF">EV188_107161</name>
</gene>
<evidence type="ECO:0000256" key="6">
    <source>
        <dbReference type="ARBA" id="ARBA00070405"/>
    </source>
</evidence>
<dbReference type="EC" id="3.5.1.2" evidence="3 7"/>
<dbReference type="AlphaFoldDB" id="A0A4R6UZ96"/>
<dbReference type="Pfam" id="PF04960">
    <property type="entry name" value="Glutaminase"/>
    <property type="match status" value="1"/>
</dbReference>
<feature type="binding site" evidence="7">
    <location>
        <position position="174"/>
    </location>
    <ligand>
        <name>substrate</name>
    </ligand>
</feature>
<dbReference type="GO" id="GO:0004359">
    <property type="term" value="F:glutaminase activity"/>
    <property type="evidence" value="ECO:0007669"/>
    <property type="project" value="UniProtKB-UniRule"/>
</dbReference>
<accession>A0A4R6UZ96</accession>
<feature type="binding site" evidence="7">
    <location>
        <position position="122"/>
    </location>
    <ligand>
        <name>substrate</name>
    </ligand>
</feature>
<dbReference type="HAMAP" id="MF_00313">
    <property type="entry name" value="Glutaminase"/>
    <property type="match status" value="1"/>
</dbReference>
<keyword evidence="9" id="KW-1185">Reference proteome</keyword>
<dbReference type="NCBIfam" id="TIGR03814">
    <property type="entry name" value="Gln_ase"/>
    <property type="match status" value="1"/>
</dbReference>
<protein>
    <recommendedName>
        <fullName evidence="6 7">Glutaminase</fullName>
        <ecNumber evidence="3 7">3.5.1.2</ecNumber>
    </recommendedName>
</protein>
<comment type="caution">
    <text evidence="8">The sequence shown here is derived from an EMBL/GenBank/DDBJ whole genome shotgun (WGS) entry which is preliminary data.</text>
</comment>
<keyword evidence="4 7" id="KW-0378">Hydrolase</keyword>
<comment type="subunit">
    <text evidence="2 7">Homotetramer.</text>
</comment>
<evidence type="ECO:0000313" key="8">
    <source>
        <dbReference type="EMBL" id="TDQ52784.1"/>
    </source>
</evidence>
<comment type="catalytic activity">
    <reaction evidence="5 7">
        <text>L-glutamine + H2O = L-glutamate + NH4(+)</text>
        <dbReference type="Rhea" id="RHEA:15889"/>
        <dbReference type="ChEBI" id="CHEBI:15377"/>
        <dbReference type="ChEBI" id="CHEBI:28938"/>
        <dbReference type="ChEBI" id="CHEBI:29985"/>
        <dbReference type="ChEBI" id="CHEBI:58359"/>
        <dbReference type="EC" id="3.5.1.2"/>
    </reaction>
</comment>
<dbReference type="FunFam" id="3.40.710.10:FF:000005">
    <property type="entry name" value="Glutaminase"/>
    <property type="match status" value="1"/>
</dbReference>
<proteinExistence type="inferred from homology"/>
<dbReference type="SUPFAM" id="SSF56601">
    <property type="entry name" value="beta-lactamase/transpeptidase-like"/>
    <property type="match status" value="1"/>
</dbReference>
<reference evidence="8 9" key="1">
    <citation type="submission" date="2019-03" db="EMBL/GenBank/DDBJ databases">
        <title>Genomic Encyclopedia of Type Strains, Phase IV (KMG-IV): sequencing the most valuable type-strain genomes for metagenomic binning, comparative biology and taxonomic classification.</title>
        <authorList>
            <person name="Goeker M."/>
        </authorList>
    </citation>
    <scope>NUCLEOTIDE SEQUENCE [LARGE SCALE GENOMIC DNA]</scope>
    <source>
        <strain evidence="8 9">DSM 45775</strain>
    </source>
</reference>
<keyword evidence="7" id="KW-0007">Acetylation</keyword>
<dbReference type="GO" id="GO:0006537">
    <property type="term" value="P:glutamate biosynthetic process"/>
    <property type="evidence" value="ECO:0007669"/>
    <property type="project" value="TreeGrafter"/>
</dbReference>